<evidence type="ECO:0000256" key="2">
    <source>
        <dbReference type="SAM" id="SignalP"/>
    </source>
</evidence>
<dbReference type="PANTHER" id="PTHR35936">
    <property type="entry name" value="MEMBRANE-BOUND LYTIC MUREIN TRANSGLYCOSYLASE F"/>
    <property type="match status" value="1"/>
</dbReference>
<comment type="caution">
    <text evidence="4">The sequence shown here is derived from an EMBL/GenBank/DDBJ whole genome shotgun (WGS) entry which is preliminary data.</text>
</comment>
<dbReference type="AlphaFoldDB" id="H3NKS2"/>
<evidence type="ECO:0000313" key="5">
    <source>
        <dbReference type="Proteomes" id="UP000006190"/>
    </source>
</evidence>
<feature type="signal peptide" evidence="2">
    <location>
        <begin position="1"/>
        <end position="25"/>
    </location>
</feature>
<dbReference type="EMBL" id="AGEG01000016">
    <property type="protein sequence ID" value="EHR36200.1"/>
    <property type="molecule type" value="Genomic_DNA"/>
</dbReference>
<accession>H3NKS2</accession>
<dbReference type="RefSeq" id="WP_006309682.1">
    <property type="nucleotide sequence ID" value="NZ_JH601133.1"/>
</dbReference>
<dbReference type="Pfam" id="PF00497">
    <property type="entry name" value="SBP_bac_3"/>
    <property type="match status" value="1"/>
</dbReference>
<evidence type="ECO:0000313" key="4">
    <source>
        <dbReference type="EMBL" id="EHR36200.1"/>
    </source>
</evidence>
<dbReference type="eggNOG" id="COG0834">
    <property type="taxonomic scope" value="Bacteria"/>
</dbReference>
<gene>
    <name evidence="4" type="ORF">HMPREF9708_01461</name>
</gene>
<name>H3NKS2_9LACT</name>
<keyword evidence="1 2" id="KW-0732">Signal</keyword>
<feature type="domain" description="Solute-binding protein family 3/N-terminal" evidence="3">
    <location>
        <begin position="37"/>
        <end position="273"/>
    </location>
</feature>
<reference evidence="4 5" key="1">
    <citation type="submission" date="2012-01" db="EMBL/GenBank/DDBJ databases">
        <title>The Genome Sequence of Facklamia languida CCUG 37842.</title>
        <authorList>
            <consortium name="The Broad Institute Genome Sequencing Platform"/>
            <person name="Earl A."/>
            <person name="Ward D."/>
            <person name="Feldgarden M."/>
            <person name="Gevers D."/>
            <person name="Huys G."/>
            <person name="Young S.K."/>
            <person name="Zeng Q."/>
            <person name="Gargeya S."/>
            <person name="Fitzgerald M."/>
            <person name="Haas B."/>
            <person name="Abouelleil A."/>
            <person name="Alvarado L."/>
            <person name="Arachchi H.M."/>
            <person name="Berlin A."/>
            <person name="Chapman S.B."/>
            <person name="Gearin G."/>
            <person name="Goldberg J."/>
            <person name="Griggs A."/>
            <person name="Gujja S."/>
            <person name="Hansen M."/>
            <person name="Heiman D."/>
            <person name="Howarth C."/>
            <person name="Larimer J."/>
            <person name="Lui A."/>
            <person name="MacDonald P.J.P."/>
            <person name="McCowen C."/>
            <person name="Montmayeur A."/>
            <person name="Murphy C."/>
            <person name="Neiman D."/>
            <person name="Pearson M."/>
            <person name="Priest M."/>
            <person name="Roberts A."/>
            <person name="Saif S."/>
            <person name="Shea T."/>
            <person name="Sisk P."/>
            <person name="Stolte C."/>
            <person name="Sykes S."/>
            <person name="Wortman J."/>
            <person name="Nusbaum C."/>
            <person name="Birren B."/>
        </authorList>
    </citation>
    <scope>NUCLEOTIDE SEQUENCE [LARGE SCALE GENOMIC DNA]</scope>
    <source>
        <strain evidence="4 5">CCUG 37842</strain>
    </source>
</reference>
<protein>
    <recommendedName>
        <fullName evidence="3">Solute-binding protein family 3/N-terminal domain-containing protein</fullName>
    </recommendedName>
</protein>
<dbReference type="PANTHER" id="PTHR35936:SF19">
    <property type="entry name" value="AMINO-ACID-BINDING PROTEIN YXEM-RELATED"/>
    <property type="match status" value="1"/>
</dbReference>
<proteinExistence type="predicted"/>
<keyword evidence="5" id="KW-1185">Reference proteome</keyword>
<dbReference type="PATRIC" id="fig|883113.3.peg.1460"/>
<dbReference type="Proteomes" id="UP000006190">
    <property type="component" value="Unassembled WGS sequence"/>
</dbReference>
<dbReference type="SUPFAM" id="SSF53850">
    <property type="entry name" value="Periplasmic binding protein-like II"/>
    <property type="match status" value="1"/>
</dbReference>
<dbReference type="SMART" id="SM00062">
    <property type="entry name" value="PBPb"/>
    <property type="match status" value="1"/>
</dbReference>
<dbReference type="HOGENOM" id="CLU_019602_18_2_9"/>
<evidence type="ECO:0000259" key="3">
    <source>
        <dbReference type="SMART" id="SM00062"/>
    </source>
</evidence>
<dbReference type="InterPro" id="IPR001638">
    <property type="entry name" value="Solute-binding_3/MltF_N"/>
</dbReference>
<organism evidence="4 5">
    <name type="scientific">Facklamia languida CCUG 37842</name>
    <dbReference type="NCBI Taxonomy" id="883113"/>
    <lineage>
        <taxon>Bacteria</taxon>
        <taxon>Bacillati</taxon>
        <taxon>Bacillota</taxon>
        <taxon>Bacilli</taxon>
        <taxon>Lactobacillales</taxon>
        <taxon>Aerococcaceae</taxon>
        <taxon>Facklamia</taxon>
    </lineage>
</organism>
<dbReference type="OrthoDB" id="9811552at2"/>
<evidence type="ECO:0000256" key="1">
    <source>
        <dbReference type="ARBA" id="ARBA00022729"/>
    </source>
</evidence>
<dbReference type="Gene3D" id="3.40.190.10">
    <property type="entry name" value="Periplasmic binding protein-like II"/>
    <property type="match status" value="2"/>
</dbReference>
<sequence>MKHLIKLTSFCLMLVLCILPPSIQAADQLAEIKERGRLLVGTSPDFPPMEFYHLNEEGGKEIVGSDIALAQAIADEIGVELYLVTTDFNGVLANLQAGTIDLGITGLSKSKEREAAMYFSKPYQQEQSDEGYQGIVMHKDLAATFQNLDQIQAAQLVVGVQGGSIQYETAQTLTEKGQIKQFATTDSAVMALNAGDVQAVAVSSSSFLPMLERFPDLRLLDQAGYDLDPTGYYGQNVIGFPRSHDNQSLIDLCNQVIDRAIESGQMKEWSQSARELAKQGAE</sequence>
<feature type="chain" id="PRO_5003591131" description="Solute-binding protein family 3/N-terminal domain-containing protein" evidence="2">
    <location>
        <begin position="26"/>
        <end position="282"/>
    </location>
</feature>
<dbReference type="STRING" id="883113.HMPREF9708_01461"/>